<dbReference type="EMBL" id="JARAKF010000002">
    <property type="protein sequence ID" value="MDU9001051.1"/>
    <property type="molecule type" value="Genomic_DNA"/>
</dbReference>
<evidence type="ECO:0000259" key="2">
    <source>
        <dbReference type="Pfam" id="PF13006"/>
    </source>
</evidence>
<evidence type="ECO:0000313" key="5">
    <source>
        <dbReference type="EMBL" id="MDU8994709.1"/>
    </source>
</evidence>
<keyword evidence="9" id="KW-1185">Reference proteome</keyword>
<sequence length="471" mass="51630">MLEKSVITRTIETARGVFAPGHLGELTQIVDFALVDAVLEETRALQRRVRLLPARVVVYFVLALALFEDCSYRAVWGKLTAGLVGLPLVSPHASSLSRARRRLGAEPLRVLFETLAGAVAARSAPGVWWCGMRTVAFDGTGLQLPDRAPVTGRFPKRSGAVREFGYPLMRLVTLVETGTRAIIAAAFGPESDGELPYAIRLLDRLEANMLVLADAGFDAIGFLRGIHATGAQFLVRSSATRRPLVQDRLPDGSYLTRLSAPYRTGHGYGLLTVRVIEAWITVKLADGTVRREQWRLITSLTDPALHPARRLVTLYHERWQAETCYASVKATLLDGRVLRSGHPADLDQEVWGILTVYQALIHTAADAATHRPGLDMDRLSFTVALNAARDQVTTASGILPSGTAQLVGTIGRALLDNLLPTHRRQRLKARSLKSHSKYAPNTAQHPATAQTYTFHTEIAIMEKGLAPRSHR</sequence>
<dbReference type="InterPro" id="IPR024473">
    <property type="entry name" value="Transposases_IS4_N"/>
</dbReference>
<protein>
    <submittedName>
        <fullName evidence="4">IS4 family transposase</fullName>
    </submittedName>
</protein>
<feature type="domain" description="Transposase IS4-like" evidence="1">
    <location>
        <begin position="131"/>
        <end position="357"/>
    </location>
</feature>
<dbReference type="PANTHER" id="PTHR37529:SF1">
    <property type="entry name" value="TRANSPOSASE INSG FOR INSERTION SEQUENCE ELEMENT IS4-RELATED"/>
    <property type="match status" value="1"/>
</dbReference>
<dbReference type="EMBL" id="JARAKF010000001">
    <property type="protein sequence ID" value="MDU8994709.1"/>
    <property type="molecule type" value="Genomic_DNA"/>
</dbReference>
<comment type="caution">
    <text evidence="4">The sequence shown here is derived from an EMBL/GenBank/DDBJ whole genome shotgun (WGS) entry which is preliminary data.</text>
</comment>
<dbReference type="SUPFAM" id="SSF53098">
    <property type="entry name" value="Ribonuclease H-like"/>
    <property type="match status" value="1"/>
</dbReference>
<dbReference type="Pfam" id="PF13006">
    <property type="entry name" value="Nterm_IS4"/>
    <property type="match status" value="1"/>
</dbReference>
<name>A0ABU3UK93_9ACTN</name>
<evidence type="ECO:0000259" key="1">
    <source>
        <dbReference type="Pfam" id="PF01609"/>
    </source>
</evidence>
<proteinExistence type="predicted"/>
<dbReference type="InterPro" id="IPR012337">
    <property type="entry name" value="RNaseH-like_sf"/>
</dbReference>
<dbReference type="NCBIfam" id="NF033592">
    <property type="entry name" value="transpos_IS4_1"/>
    <property type="match status" value="1"/>
</dbReference>
<dbReference type="EMBL" id="JARAKF010000001">
    <property type="protein sequence ID" value="MDU8994205.1"/>
    <property type="molecule type" value="Genomic_DNA"/>
</dbReference>
<evidence type="ECO:0000313" key="6">
    <source>
        <dbReference type="EMBL" id="MDU8994863.1"/>
    </source>
</evidence>
<reference evidence="4 9" key="1">
    <citation type="submission" date="2023-02" db="EMBL/GenBank/DDBJ databases">
        <authorList>
            <person name="Maleckis M."/>
        </authorList>
    </citation>
    <scope>NUCLEOTIDE SEQUENCE [LARGE SCALE GENOMIC DNA]</scope>
    <source>
        <strain evidence="4 9">P8-A2</strain>
    </source>
</reference>
<dbReference type="EMBL" id="JARAKF010000001">
    <property type="protein sequence ID" value="MDU8991024.1"/>
    <property type="molecule type" value="Genomic_DNA"/>
</dbReference>
<evidence type="ECO:0000313" key="7">
    <source>
        <dbReference type="EMBL" id="MDU8996103.1"/>
    </source>
</evidence>
<dbReference type="InterPro" id="IPR047952">
    <property type="entry name" value="Transpos_IS4"/>
</dbReference>
<evidence type="ECO:0000313" key="4">
    <source>
        <dbReference type="EMBL" id="MDU8994205.1"/>
    </source>
</evidence>
<accession>A0ABU3UK93</accession>
<dbReference type="RefSeq" id="WP_240362811.1">
    <property type="nucleotide sequence ID" value="NZ_JAPEMK010000001.1"/>
</dbReference>
<dbReference type="Proteomes" id="UP001257627">
    <property type="component" value="Unassembled WGS sequence"/>
</dbReference>
<evidence type="ECO:0000313" key="3">
    <source>
        <dbReference type="EMBL" id="MDU8991024.1"/>
    </source>
</evidence>
<feature type="domain" description="Transposase IS4 N-terminal" evidence="2">
    <location>
        <begin position="21"/>
        <end position="113"/>
    </location>
</feature>
<dbReference type="Pfam" id="PF01609">
    <property type="entry name" value="DDE_Tnp_1"/>
    <property type="match status" value="1"/>
</dbReference>
<dbReference type="InterPro" id="IPR002559">
    <property type="entry name" value="Transposase_11"/>
</dbReference>
<dbReference type="EMBL" id="JARAKF010000001">
    <property type="protein sequence ID" value="MDU8996103.1"/>
    <property type="molecule type" value="Genomic_DNA"/>
</dbReference>
<evidence type="ECO:0000313" key="9">
    <source>
        <dbReference type="Proteomes" id="UP001257627"/>
    </source>
</evidence>
<dbReference type="EMBL" id="JARAKF010000001">
    <property type="protein sequence ID" value="MDU8994863.1"/>
    <property type="molecule type" value="Genomic_DNA"/>
</dbReference>
<dbReference type="PANTHER" id="PTHR37529">
    <property type="entry name" value="TRANSPOSASE INSG FOR INSERTION SEQUENCE ELEMENT IS4-RELATED"/>
    <property type="match status" value="1"/>
</dbReference>
<gene>
    <name evidence="3" type="ORF">PU648_00965</name>
    <name evidence="4" type="ORF">PU648_18075</name>
    <name evidence="5" type="ORF">PU648_20660</name>
    <name evidence="6" type="ORF">PU648_21435</name>
    <name evidence="7" type="ORF">PU648_27865</name>
    <name evidence="8" type="ORF">PU648_54090</name>
</gene>
<evidence type="ECO:0000313" key="8">
    <source>
        <dbReference type="EMBL" id="MDU9001051.1"/>
    </source>
</evidence>
<organism evidence="4 9">
    <name type="scientific">Streptomyces mirabilis</name>
    <dbReference type="NCBI Taxonomy" id="68239"/>
    <lineage>
        <taxon>Bacteria</taxon>
        <taxon>Bacillati</taxon>
        <taxon>Actinomycetota</taxon>
        <taxon>Actinomycetes</taxon>
        <taxon>Kitasatosporales</taxon>
        <taxon>Streptomycetaceae</taxon>
        <taxon>Streptomyces</taxon>
    </lineage>
</organism>